<dbReference type="InterPro" id="IPR042197">
    <property type="entry name" value="Apaf_helical"/>
</dbReference>
<proteinExistence type="predicted"/>
<dbReference type="PRINTS" id="PR00364">
    <property type="entry name" value="DISEASERSIST"/>
</dbReference>
<dbReference type="Pfam" id="PF00931">
    <property type="entry name" value="NB-ARC"/>
    <property type="match status" value="1"/>
</dbReference>
<dbReference type="Pfam" id="PF23282">
    <property type="entry name" value="WHD_ROQ1"/>
    <property type="match status" value="1"/>
</dbReference>
<evidence type="ECO:0000256" key="1">
    <source>
        <dbReference type="ARBA" id="ARBA00022614"/>
    </source>
</evidence>
<sequence length="268" mass="31144">MAKAIYNRIFKNYNGSSFLANVREEASKHMGLAYLQKQMLNDILGKQYDDICNVDKGSKLIQERLKHKKVLIIIDDVDDREQLDELAGDLNWFGQLSRIIITTRDEQVLKASGVDDKKFYKPKVLNIEQSLELFSLHAFRRYRPPEDYMKLSREMVKYAAGLPLTLLVLGSSLSCQKKKVWRSALKKCKEFPPAEVQKKLMISFERLDKHGKAIFLDIACFFIGEERKLAVYIWKAFGFHPDIELNVLIRQCLVRIGELDTLEMHDQL</sequence>
<dbReference type="EMBL" id="EF653131">
    <property type="protein sequence ID" value="ABV30900.1"/>
    <property type="molecule type" value="Genomic_DNA"/>
</dbReference>
<reference evidence="4" key="1">
    <citation type="submission" date="2007-06" db="EMBL/GenBank/DDBJ databases">
        <authorList>
            <person name="Pilotti M."/>
            <person name="Brunetti A."/>
            <person name="Lumia V."/>
            <person name="Tizzani L."/>
            <person name="Gervasi F."/>
        </authorList>
    </citation>
    <scope>NUCLEOTIDE SEQUENCE</scope>
    <source>
        <strain evidence="4">F14T.58</strain>
    </source>
</reference>
<evidence type="ECO:0000259" key="3">
    <source>
        <dbReference type="Pfam" id="PF23282"/>
    </source>
</evidence>
<dbReference type="Gene3D" id="3.40.50.300">
    <property type="entry name" value="P-loop containing nucleotide triphosphate hydrolases"/>
    <property type="match status" value="1"/>
</dbReference>
<organism evidence="4">
    <name type="scientific">Platanus acerifolia</name>
    <name type="common">London plane tree</name>
    <dbReference type="NCBI Taxonomy" id="140101"/>
    <lineage>
        <taxon>Eukaryota</taxon>
        <taxon>Viridiplantae</taxon>
        <taxon>Streptophyta</taxon>
        <taxon>Embryophyta</taxon>
        <taxon>Tracheophyta</taxon>
        <taxon>Spermatophyta</taxon>
        <taxon>Magnoliopsida</taxon>
        <taxon>Proteales</taxon>
        <taxon>Platanaceae</taxon>
        <taxon>Platanus</taxon>
    </lineage>
</organism>
<protein>
    <submittedName>
        <fullName evidence="4">NBS-containing resistance-like protein</fullName>
    </submittedName>
</protein>
<dbReference type="InterPro" id="IPR002182">
    <property type="entry name" value="NB-ARC"/>
</dbReference>
<feature type="non-terminal residue" evidence="4">
    <location>
        <position position="268"/>
    </location>
</feature>
<feature type="non-terminal residue" evidence="4">
    <location>
        <position position="1"/>
    </location>
</feature>
<dbReference type="PANTHER" id="PTHR11017:SF385">
    <property type="entry name" value="DISEASE RESISTANCE PROTEIN (TIR-NBS-LRR CLASS)-RELATED"/>
    <property type="match status" value="1"/>
</dbReference>
<dbReference type="Gene3D" id="1.10.8.430">
    <property type="entry name" value="Helical domain of apoptotic protease-activating factors"/>
    <property type="match status" value="1"/>
</dbReference>
<dbReference type="SUPFAM" id="SSF52540">
    <property type="entry name" value="P-loop containing nucleoside triphosphate hydrolases"/>
    <property type="match status" value="1"/>
</dbReference>
<dbReference type="InterPro" id="IPR027417">
    <property type="entry name" value="P-loop_NTPase"/>
</dbReference>
<feature type="domain" description="Disease resistance protein Roq1-like winged-helix" evidence="3">
    <location>
        <begin position="210"/>
        <end position="267"/>
    </location>
</feature>
<evidence type="ECO:0000313" key="4">
    <source>
        <dbReference type="EMBL" id="ABV30900.1"/>
    </source>
</evidence>
<dbReference type="InterPro" id="IPR058192">
    <property type="entry name" value="WHD_ROQ1-like"/>
</dbReference>
<keyword evidence="1" id="KW-0433">Leucine-rich repeat</keyword>
<dbReference type="InterPro" id="IPR044974">
    <property type="entry name" value="Disease_R_plants"/>
</dbReference>
<dbReference type="AlphaFoldDB" id="A8BP46"/>
<feature type="domain" description="NB-ARC" evidence="2">
    <location>
        <begin position="22"/>
        <end position="141"/>
    </location>
</feature>
<evidence type="ECO:0000259" key="2">
    <source>
        <dbReference type="Pfam" id="PF00931"/>
    </source>
</evidence>
<dbReference type="GO" id="GO:0006952">
    <property type="term" value="P:defense response"/>
    <property type="evidence" value="ECO:0007669"/>
    <property type="project" value="InterPro"/>
</dbReference>
<name>A8BP46_PLAAC</name>
<dbReference type="GO" id="GO:0043531">
    <property type="term" value="F:ADP binding"/>
    <property type="evidence" value="ECO:0007669"/>
    <property type="project" value="InterPro"/>
</dbReference>
<accession>A8BP46</accession>
<dbReference type="PANTHER" id="PTHR11017">
    <property type="entry name" value="LEUCINE-RICH REPEAT-CONTAINING PROTEIN"/>
    <property type="match status" value="1"/>
</dbReference>